<evidence type="ECO:0000313" key="8">
    <source>
        <dbReference type="EMBL" id="WAW09079.1"/>
    </source>
</evidence>
<name>A0A9E9LUG8_9BURK</name>
<dbReference type="KEGG" id="ovb:NB640_07235"/>
<evidence type="ECO:0000256" key="3">
    <source>
        <dbReference type="ARBA" id="ARBA00022475"/>
    </source>
</evidence>
<keyword evidence="6 7" id="KW-0472">Membrane</keyword>
<sequence>MEAPTTKVIRLNFPVLPAPQEWLFTAKCFASAMLAIYISLKIGLTHPFWAVGTCYVIAAPLAGSVRSKGMYRSLGTILAGFVVIITIPLFANYRSIYVCVLGGFAAVCMYISLLDRTPRAYIFMLAGYTAAIIGTPLLAETHHMMEATPFQTAVDRAQEIIIALWCSSVIHGLVFPQSIGNALLARLDQSINDAKQWAADVLAGIKESKSAPLHRKLAQDITELRLMATHLPFDTHNIRWTADVVSVLHDRLASLVPIISGMEDRMTTLKEGRSEVRSTAWRELLGDIAAWCQRGIPTPGRARQLRSRIRELAPETDINAGWSDMLQINFASELNMLIDAFEDCFRYRYQIEIGVKKGTLQEVPDLKAVSNRALHTDKGQAFIAATGVFLSTAISSVFWIVTDWPTGFQAPTFACIMSSIFAAQDDPTPGLKAAFWYTVYSVPFSAFYLLVGVPSAHTIEMLILVLAPFFLVSGIYVGRPATAGRFLMTIMSVVGMLMLYDFGQQDLETYINGQSAQLVGIAIAIGVNRVLRNASVERMVRRIMRAGWQEIARVAAARRPVSIAAIAVRMTDRVNLLGPRLAMVESKAEGPSLDLMEDVRVSINMAHLLDIQDFLRENNISLDAFMKDLSAYFTAKLKQAEGDGRELLVQLDRLLYQACSMPSSDRKNETISALAGIRRDLFPNALFHRAAISRRGYE</sequence>
<dbReference type="InterPro" id="IPR006726">
    <property type="entry name" value="PHBA_efflux_AaeB/fusaric-R"/>
</dbReference>
<evidence type="ECO:0000256" key="4">
    <source>
        <dbReference type="ARBA" id="ARBA00022692"/>
    </source>
</evidence>
<evidence type="ECO:0000313" key="9">
    <source>
        <dbReference type="Proteomes" id="UP001156215"/>
    </source>
</evidence>
<comment type="subcellular location">
    <subcellularLocation>
        <location evidence="1">Cell membrane</location>
        <topology evidence="1">Multi-pass membrane protein</topology>
    </subcellularLocation>
</comment>
<feature type="transmembrane region" description="Helical" evidence="7">
    <location>
        <begin position="96"/>
        <end position="114"/>
    </location>
</feature>
<dbReference type="PANTHER" id="PTHR30509">
    <property type="entry name" value="P-HYDROXYBENZOIC ACID EFFLUX PUMP SUBUNIT-RELATED"/>
    <property type="match status" value="1"/>
</dbReference>
<feature type="transmembrane region" description="Helical" evidence="7">
    <location>
        <begin position="47"/>
        <end position="65"/>
    </location>
</feature>
<evidence type="ECO:0000256" key="6">
    <source>
        <dbReference type="ARBA" id="ARBA00023136"/>
    </source>
</evidence>
<gene>
    <name evidence="8" type="ORF">NB640_07235</name>
</gene>
<dbReference type="GO" id="GO:0005886">
    <property type="term" value="C:plasma membrane"/>
    <property type="evidence" value="ECO:0007669"/>
    <property type="project" value="UniProtKB-SubCell"/>
</dbReference>
<feature type="transmembrane region" description="Helical" evidence="7">
    <location>
        <begin position="120"/>
        <end position="139"/>
    </location>
</feature>
<dbReference type="PANTHER" id="PTHR30509:SF9">
    <property type="entry name" value="MULTIDRUG RESISTANCE PROTEIN MDTO"/>
    <property type="match status" value="1"/>
</dbReference>
<dbReference type="RefSeq" id="WP_269308072.1">
    <property type="nucleotide sequence ID" value="NZ_CP098242.1"/>
</dbReference>
<evidence type="ECO:0000256" key="7">
    <source>
        <dbReference type="SAM" id="Phobius"/>
    </source>
</evidence>
<keyword evidence="4 7" id="KW-0812">Transmembrane</keyword>
<reference evidence="8" key="1">
    <citation type="journal article" date="2022" name="Front. Microbiol.">
        <title>New perspectives on an old grouping: The genomic and phenotypic variability of Oxalobacter formigenes and the implications for calcium oxalate stone prevention.</title>
        <authorList>
            <person name="Chmiel J.A."/>
            <person name="Carr C."/>
            <person name="Stuivenberg G.A."/>
            <person name="Venema R."/>
            <person name="Chanyi R.M."/>
            <person name="Al K.F."/>
            <person name="Giguere D."/>
            <person name="Say H."/>
            <person name="Akouris P.P."/>
            <person name="Dominguez Romero S.A."/>
            <person name="Kwong A."/>
            <person name="Tai V."/>
            <person name="Koval S.F."/>
            <person name="Razvi H."/>
            <person name="Bjazevic J."/>
            <person name="Burton J.P."/>
        </authorList>
    </citation>
    <scope>NUCLEOTIDE SEQUENCE</scope>
    <source>
        <strain evidence="8">WoOx3</strain>
    </source>
</reference>
<keyword evidence="9" id="KW-1185">Reference proteome</keyword>
<dbReference type="Proteomes" id="UP001156215">
    <property type="component" value="Chromosome"/>
</dbReference>
<feature type="transmembrane region" description="Helical" evidence="7">
    <location>
        <begin position="71"/>
        <end position="91"/>
    </location>
</feature>
<keyword evidence="3" id="KW-1003">Cell membrane</keyword>
<feature type="transmembrane region" description="Helical" evidence="7">
    <location>
        <begin position="381"/>
        <end position="401"/>
    </location>
</feature>
<keyword evidence="2" id="KW-0813">Transport</keyword>
<proteinExistence type="predicted"/>
<organism evidence="8 9">
    <name type="scientific">Oxalobacter vibrioformis</name>
    <dbReference type="NCBI Taxonomy" id="933080"/>
    <lineage>
        <taxon>Bacteria</taxon>
        <taxon>Pseudomonadati</taxon>
        <taxon>Pseudomonadota</taxon>
        <taxon>Betaproteobacteria</taxon>
        <taxon>Burkholderiales</taxon>
        <taxon>Oxalobacteraceae</taxon>
        <taxon>Oxalobacter</taxon>
    </lineage>
</organism>
<dbReference type="Pfam" id="PF04632">
    <property type="entry name" value="FUSC"/>
    <property type="match status" value="1"/>
</dbReference>
<feature type="transmembrane region" description="Helical" evidence="7">
    <location>
        <begin position="435"/>
        <end position="453"/>
    </location>
</feature>
<keyword evidence="5 7" id="KW-1133">Transmembrane helix</keyword>
<dbReference type="EMBL" id="CP098242">
    <property type="protein sequence ID" value="WAW09079.1"/>
    <property type="molecule type" value="Genomic_DNA"/>
</dbReference>
<accession>A0A9E9LUG8</accession>
<evidence type="ECO:0000256" key="1">
    <source>
        <dbReference type="ARBA" id="ARBA00004651"/>
    </source>
</evidence>
<protein>
    <submittedName>
        <fullName evidence="8">FUSC family protein</fullName>
    </submittedName>
</protein>
<feature type="transmembrane region" description="Helical" evidence="7">
    <location>
        <begin position="459"/>
        <end position="478"/>
    </location>
</feature>
<dbReference type="GO" id="GO:0022857">
    <property type="term" value="F:transmembrane transporter activity"/>
    <property type="evidence" value="ECO:0007669"/>
    <property type="project" value="InterPro"/>
</dbReference>
<dbReference type="AlphaFoldDB" id="A0A9E9LUG8"/>
<evidence type="ECO:0000256" key="2">
    <source>
        <dbReference type="ARBA" id="ARBA00022448"/>
    </source>
</evidence>
<evidence type="ECO:0000256" key="5">
    <source>
        <dbReference type="ARBA" id="ARBA00022989"/>
    </source>
</evidence>